<dbReference type="OrthoDB" id="9797023at2"/>
<dbReference type="CDD" id="cd01043">
    <property type="entry name" value="DPS"/>
    <property type="match status" value="1"/>
</dbReference>
<dbReference type="RefSeq" id="WP_140597382.1">
    <property type="nucleotide sequence ID" value="NZ_VFWZ01000009.1"/>
</dbReference>
<comment type="similarity">
    <text evidence="1 2">Belongs to the Dps family.</text>
</comment>
<name>A0A504J6V5_9FLAO</name>
<keyword evidence="6" id="KW-1185">Reference proteome</keyword>
<evidence type="ECO:0000256" key="2">
    <source>
        <dbReference type="RuleBase" id="RU003875"/>
    </source>
</evidence>
<dbReference type="PIRSF" id="PIRSF005900">
    <property type="entry name" value="Dps"/>
    <property type="match status" value="1"/>
</dbReference>
<dbReference type="PANTHER" id="PTHR42932:SF1">
    <property type="entry name" value="GENERAL STRESS PROTEIN 20U"/>
    <property type="match status" value="1"/>
</dbReference>
<dbReference type="Gene3D" id="1.20.1260.10">
    <property type="match status" value="1"/>
</dbReference>
<dbReference type="PRINTS" id="PR01346">
    <property type="entry name" value="HELNAPAPROT"/>
</dbReference>
<dbReference type="InterPro" id="IPR008331">
    <property type="entry name" value="Ferritin_DPS_dom"/>
</dbReference>
<proteinExistence type="inferred from homology"/>
<sequence length="150" mass="17502">MYDSNSKTIEALNILLADYHMHYQKLRNFHWNVTGANFFDLHEKFEELYEEAKLKIDEIAERILTLRGKPVSNFSDYLNTSNIKEAETTLVDRDMVSEILKDHNALLKQLKIVTEAAEETKDDGTLDLTGTYIAELEKTSWMLDAWNQRN</sequence>
<evidence type="ECO:0000256" key="3">
    <source>
        <dbReference type="SAM" id="Coils"/>
    </source>
</evidence>
<keyword evidence="3" id="KW-0175">Coiled coil</keyword>
<dbReference type="GO" id="GO:0016722">
    <property type="term" value="F:oxidoreductase activity, acting on metal ions"/>
    <property type="evidence" value="ECO:0007669"/>
    <property type="project" value="InterPro"/>
</dbReference>
<feature type="coiled-coil region" evidence="3">
    <location>
        <begin position="42"/>
        <end position="69"/>
    </location>
</feature>
<protein>
    <submittedName>
        <fullName evidence="5">DNA starvation/stationary phase protection protein</fullName>
    </submittedName>
</protein>
<dbReference type="InterPro" id="IPR023188">
    <property type="entry name" value="DPS_DNA-bd_CS"/>
</dbReference>
<dbReference type="InterPro" id="IPR009078">
    <property type="entry name" value="Ferritin-like_SF"/>
</dbReference>
<comment type="caution">
    <text evidence="5">The sequence shown here is derived from an EMBL/GenBank/DDBJ whole genome shotgun (WGS) entry which is preliminary data.</text>
</comment>
<dbReference type="InterPro" id="IPR002177">
    <property type="entry name" value="DPS_DNA-bd"/>
</dbReference>
<dbReference type="SUPFAM" id="SSF47240">
    <property type="entry name" value="Ferritin-like"/>
    <property type="match status" value="1"/>
</dbReference>
<evidence type="ECO:0000313" key="5">
    <source>
        <dbReference type="EMBL" id="TPN82450.1"/>
    </source>
</evidence>
<dbReference type="Pfam" id="PF00210">
    <property type="entry name" value="Ferritin"/>
    <property type="match status" value="1"/>
</dbReference>
<dbReference type="PANTHER" id="PTHR42932">
    <property type="entry name" value="GENERAL STRESS PROTEIN 20U"/>
    <property type="match status" value="1"/>
</dbReference>
<dbReference type="EMBL" id="VFWZ01000009">
    <property type="protein sequence ID" value="TPN82450.1"/>
    <property type="molecule type" value="Genomic_DNA"/>
</dbReference>
<gene>
    <name evidence="5" type="ORF">FHK87_23815</name>
</gene>
<accession>A0A504J6V5</accession>
<evidence type="ECO:0000313" key="6">
    <source>
        <dbReference type="Proteomes" id="UP000315540"/>
    </source>
</evidence>
<feature type="domain" description="Ferritin/DPS" evidence="4">
    <location>
        <begin position="9"/>
        <end position="146"/>
    </location>
</feature>
<evidence type="ECO:0000256" key="1">
    <source>
        <dbReference type="ARBA" id="ARBA00009497"/>
    </source>
</evidence>
<dbReference type="Proteomes" id="UP000315540">
    <property type="component" value="Unassembled WGS sequence"/>
</dbReference>
<organism evidence="5 6">
    <name type="scientific">Aquimarina algicola</name>
    <dbReference type="NCBI Taxonomy" id="2589995"/>
    <lineage>
        <taxon>Bacteria</taxon>
        <taxon>Pseudomonadati</taxon>
        <taxon>Bacteroidota</taxon>
        <taxon>Flavobacteriia</taxon>
        <taxon>Flavobacteriales</taxon>
        <taxon>Flavobacteriaceae</taxon>
        <taxon>Aquimarina</taxon>
    </lineage>
</organism>
<dbReference type="GO" id="GO:0008199">
    <property type="term" value="F:ferric iron binding"/>
    <property type="evidence" value="ECO:0007669"/>
    <property type="project" value="InterPro"/>
</dbReference>
<reference evidence="5 6" key="1">
    <citation type="submission" date="2019-06" db="EMBL/GenBank/DDBJ databases">
        <authorList>
            <person name="Meng X."/>
        </authorList>
    </citation>
    <scope>NUCLEOTIDE SEQUENCE [LARGE SCALE GENOMIC DNA]</scope>
    <source>
        <strain evidence="5 6">M625</strain>
    </source>
</reference>
<dbReference type="PROSITE" id="PS00818">
    <property type="entry name" value="DPS_1"/>
    <property type="match status" value="1"/>
</dbReference>
<dbReference type="AlphaFoldDB" id="A0A504J6V5"/>
<dbReference type="InterPro" id="IPR012347">
    <property type="entry name" value="Ferritin-like"/>
</dbReference>
<evidence type="ECO:0000259" key="4">
    <source>
        <dbReference type="Pfam" id="PF00210"/>
    </source>
</evidence>